<gene>
    <name evidence="1" type="ORF">SeMB42_g03331</name>
</gene>
<keyword evidence="2" id="KW-1185">Reference proteome</keyword>
<evidence type="ECO:0000313" key="2">
    <source>
        <dbReference type="Proteomes" id="UP000317494"/>
    </source>
</evidence>
<evidence type="ECO:0000313" key="1">
    <source>
        <dbReference type="EMBL" id="TPX47393.1"/>
    </source>
</evidence>
<dbReference type="Proteomes" id="UP000317494">
    <property type="component" value="Unassembled WGS sequence"/>
</dbReference>
<dbReference type="VEuPathDB" id="FungiDB:SeMB42_g03331"/>
<sequence length="123" mass="13920">MRISARALRECDRRGGFDEYILATKDPLIDDPRGIMYKRLIAKAYVQNQRAIRADEDALLASSDKGYTHKIAVARQVFDKWSTLNPKMYRAVALESTPAWPVMPAYAVQAAKAVKERAASKKY</sequence>
<accession>A0A507D7B5</accession>
<name>A0A507D7B5_9FUNG</name>
<dbReference type="AlphaFoldDB" id="A0A507D7B5"/>
<proteinExistence type="predicted"/>
<comment type="caution">
    <text evidence="1">The sequence shown here is derived from an EMBL/GenBank/DDBJ whole genome shotgun (WGS) entry which is preliminary data.</text>
</comment>
<protein>
    <submittedName>
        <fullName evidence="1">Uncharacterized protein</fullName>
    </submittedName>
</protein>
<reference evidence="1 2" key="1">
    <citation type="journal article" date="2019" name="Sci. Rep.">
        <title>Comparative genomics of chytrid fungi reveal insights into the obligate biotrophic and pathogenic lifestyle of Synchytrium endobioticum.</title>
        <authorList>
            <person name="van de Vossenberg B.T.L.H."/>
            <person name="Warris S."/>
            <person name="Nguyen H.D.T."/>
            <person name="van Gent-Pelzer M.P.E."/>
            <person name="Joly D.L."/>
            <person name="van de Geest H.C."/>
            <person name="Bonants P.J.M."/>
            <person name="Smith D.S."/>
            <person name="Levesque C.A."/>
            <person name="van der Lee T.A.J."/>
        </authorList>
    </citation>
    <scope>NUCLEOTIDE SEQUENCE [LARGE SCALE GENOMIC DNA]</scope>
    <source>
        <strain evidence="1 2">MB42</strain>
    </source>
</reference>
<organism evidence="1 2">
    <name type="scientific">Synchytrium endobioticum</name>
    <dbReference type="NCBI Taxonomy" id="286115"/>
    <lineage>
        <taxon>Eukaryota</taxon>
        <taxon>Fungi</taxon>
        <taxon>Fungi incertae sedis</taxon>
        <taxon>Chytridiomycota</taxon>
        <taxon>Chytridiomycota incertae sedis</taxon>
        <taxon>Chytridiomycetes</taxon>
        <taxon>Synchytriales</taxon>
        <taxon>Synchytriaceae</taxon>
        <taxon>Synchytrium</taxon>
    </lineage>
</organism>
<dbReference type="EMBL" id="QEAN01000117">
    <property type="protein sequence ID" value="TPX47393.1"/>
    <property type="molecule type" value="Genomic_DNA"/>
</dbReference>